<dbReference type="InterPro" id="IPR051532">
    <property type="entry name" value="Ester_Hydrolysis_Enzymes"/>
</dbReference>
<dbReference type="CDD" id="cd01833">
    <property type="entry name" value="XynB_like"/>
    <property type="match status" value="1"/>
</dbReference>
<name>A0ABW0YPU9_9ACTN</name>
<proteinExistence type="predicted"/>
<dbReference type="InterPro" id="IPR013517">
    <property type="entry name" value="FG-GAP"/>
</dbReference>
<keyword evidence="1" id="KW-0732">Signal</keyword>
<comment type="caution">
    <text evidence="3">The sequence shown here is derived from an EMBL/GenBank/DDBJ whole genome shotgun (WGS) entry which is preliminary data.</text>
</comment>
<dbReference type="PANTHER" id="PTHR30383:SF5">
    <property type="entry name" value="SGNH HYDROLASE-TYPE ESTERASE DOMAIN-CONTAINING PROTEIN"/>
    <property type="match status" value="1"/>
</dbReference>
<protein>
    <submittedName>
        <fullName evidence="3">FG-GAP-like repeat-containing protein</fullName>
    </submittedName>
</protein>
<feature type="domain" description="SGNH hydrolase-type esterase" evidence="2">
    <location>
        <begin position="24"/>
        <end position="196"/>
    </location>
</feature>
<evidence type="ECO:0000313" key="3">
    <source>
        <dbReference type="EMBL" id="MFC5718580.1"/>
    </source>
</evidence>
<dbReference type="Gene3D" id="3.40.50.1110">
    <property type="entry name" value="SGNH hydrolase"/>
    <property type="match status" value="1"/>
</dbReference>
<dbReference type="InterPro" id="IPR028994">
    <property type="entry name" value="Integrin_alpha_N"/>
</dbReference>
<evidence type="ECO:0000256" key="1">
    <source>
        <dbReference type="ARBA" id="ARBA00022729"/>
    </source>
</evidence>
<dbReference type="RefSeq" id="WP_390313548.1">
    <property type="nucleotide sequence ID" value="NZ_JBHSPB010000001.1"/>
</dbReference>
<dbReference type="Pfam" id="PF13472">
    <property type="entry name" value="Lipase_GDSL_2"/>
    <property type="match status" value="1"/>
</dbReference>
<sequence length="499" mass="52332">MHAAAATATGQQDWKVPRLAVMPLGDSITKGIGSSTGDGYRGGLRDRLAAHTDDLSFVGSVRTNGADHEGHSGWQIEDLSDNVEHWVAAAHPNVVLLDIGSNDMDRNNDVDHAPRRLGRLIDEITAAAPDVTILVSSLVPSADPEAEKRVERFNAQVPVVVAERRAKGAHVDYVDMGQLTTKDLSDRLHPNDAGYTKMADAFYQGIARAVQSGWIRQKVEVKPAPPREAPLGDYRVDINGDGKADYLVVRESGAVHAWVNNGTDVQGGWVAYGQFAGGASATGSRVRFADVNGDGKADYLVLGEDGSVRAYLNNGGDGNGGWEEYGLIATGTGAPGSKVRFADIDGDGKADYLVVEDDGSVRAWVNHGGDGHGGWSDYGLIATGTGAPGAKVRFADVDGDGKADYLVLGANGSVRAWRNNGGDGHGGWNNRGQIVAGTGAADSAIRFADIDGDGKADYLVVADNGAIRALRNNSGEGHGGWTDWGRIAAGDGPGYSVRI</sequence>
<dbReference type="Gene3D" id="2.130.10.130">
    <property type="entry name" value="Integrin alpha, N-terminal"/>
    <property type="match status" value="1"/>
</dbReference>
<organism evidence="3 4">
    <name type="scientific">Streptomyces gamaensis</name>
    <dbReference type="NCBI Taxonomy" id="1763542"/>
    <lineage>
        <taxon>Bacteria</taxon>
        <taxon>Bacillati</taxon>
        <taxon>Actinomycetota</taxon>
        <taxon>Actinomycetes</taxon>
        <taxon>Kitasatosporales</taxon>
        <taxon>Streptomycetaceae</taxon>
        <taxon>Streptomyces</taxon>
    </lineage>
</organism>
<accession>A0ABW0YPU9</accession>
<gene>
    <name evidence="3" type="ORF">ACFP1Z_00085</name>
</gene>
<dbReference type="SUPFAM" id="SSF69318">
    <property type="entry name" value="Integrin alpha N-terminal domain"/>
    <property type="match status" value="2"/>
</dbReference>
<reference evidence="4" key="1">
    <citation type="journal article" date="2019" name="Int. J. Syst. Evol. Microbiol.">
        <title>The Global Catalogue of Microorganisms (GCM) 10K type strain sequencing project: providing services to taxonomists for standard genome sequencing and annotation.</title>
        <authorList>
            <consortium name="The Broad Institute Genomics Platform"/>
            <consortium name="The Broad Institute Genome Sequencing Center for Infectious Disease"/>
            <person name="Wu L."/>
            <person name="Ma J."/>
        </authorList>
    </citation>
    <scope>NUCLEOTIDE SEQUENCE [LARGE SCALE GENOMIC DNA]</scope>
    <source>
        <strain evidence="4">CGMCC 4.7304</strain>
    </source>
</reference>
<dbReference type="InterPro" id="IPR013830">
    <property type="entry name" value="SGNH_hydro"/>
</dbReference>
<evidence type="ECO:0000259" key="2">
    <source>
        <dbReference type="Pfam" id="PF13472"/>
    </source>
</evidence>
<keyword evidence="4" id="KW-1185">Reference proteome</keyword>
<dbReference type="PANTHER" id="PTHR30383">
    <property type="entry name" value="THIOESTERASE 1/PROTEASE 1/LYSOPHOSPHOLIPASE L1"/>
    <property type="match status" value="1"/>
</dbReference>
<dbReference type="InterPro" id="IPR036514">
    <property type="entry name" value="SGNH_hydro_sf"/>
</dbReference>
<dbReference type="SUPFAM" id="SSF52266">
    <property type="entry name" value="SGNH hydrolase"/>
    <property type="match status" value="1"/>
</dbReference>
<evidence type="ECO:0000313" key="4">
    <source>
        <dbReference type="Proteomes" id="UP001596083"/>
    </source>
</evidence>
<dbReference type="EMBL" id="JBHSPB010000001">
    <property type="protein sequence ID" value="MFC5718580.1"/>
    <property type="molecule type" value="Genomic_DNA"/>
</dbReference>
<dbReference type="Proteomes" id="UP001596083">
    <property type="component" value="Unassembled WGS sequence"/>
</dbReference>
<dbReference type="Pfam" id="PF13517">
    <property type="entry name" value="FG-GAP_3"/>
    <property type="match status" value="2"/>
</dbReference>